<feature type="transmembrane region" description="Helical" evidence="2">
    <location>
        <begin position="155"/>
        <end position="177"/>
    </location>
</feature>
<evidence type="ECO:0000256" key="1">
    <source>
        <dbReference type="ARBA" id="ARBA00023098"/>
    </source>
</evidence>
<comment type="caution">
    <text evidence="4">The sequence shown here is derived from an EMBL/GenBank/DDBJ whole genome shotgun (WGS) entry which is preliminary data.</text>
</comment>
<feature type="transmembrane region" description="Helical" evidence="2">
    <location>
        <begin position="336"/>
        <end position="359"/>
    </location>
</feature>
<keyword evidence="2" id="KW-1133">Transmembrane helix</keyword>
<protein>
    <submittedName>
        <fullName evidence="4">Patatin-like phospholipase family protein</fullName>
    </submittedName>
</protein>
<evidence type="ECO:0000259" key="3">
    <source>
        <dbReference type="Pfam" id="PF01734"/>
    </source>
</evidence>
<dbReference type="PANTHER" id="PTHR10728:SF40">
    <property type="entry name" value="PATATIN FAMILY PROTEIN"/>
    <property type="match status" value="1"/>
</dbReference>
<accession>A0ABW3PH92</accession>
<organism evidence="4 5">
    <name type="scientific">Methylophilus flavus</name>
    <dbReference type="NCBI Taxonomy" id="640084"/>
    <lineage>
        <taxon>Bacteria</taxon>
        <taxon>Pseudomonadati</taxon>
        <taxon>Pseudomonadota</taxon>
        <taxon>Betaproteobacteria</taxon>
        <taxon>Nitrosomonadales</taxon>
        <taxon>Methylophilaceae</taxon>
        <taxon>Methylophilus</taxon>
    </lineage>
</organism>
<dbReference type="Pfam" id="PF01734">
    <property type="entry name" value="Patatin"/>
    <property type="match status" value="1"/>
</dbReference>
<dbReference type="EMBL" id="JBHTLN010000007">
    <property type="protein sequence ID" value="MFD1123568.1"/>
    <property type="molecule type" value="Genomic_DNA"/>
</dbReference>
<feature type="transmembrane region" description="Helical" evidence="2">
    <location>
        <begin position="239"/>
        <end position="262"/>
    </location>
</feature>
<keyword evidence="2" id="KW-0472">Membrane</keyword>
<reference evidence="5" key="1">
    <citation type="journal article" date="2019" name="Int. J. Syst. Evol. Microbiol.">
        <title>The Global Catalogue of Microorganisms (GCM) 10K type strain sequencing project: providing services to taxonomists for standard genome sequencing and annotation.</title>
        <authorList>
            <consortium name="The Broad Institute Genomics Platform"/>
            <consortium name="The Broad Institute Genome Sequencing Center for Infectious Disease"/>
            <person name="Wu L."/>
            <person name="Ma J."/>
        </authorList>
    </citation>
    <scope>NUCLEOTIDE SEQUENCE [LARGE SCALE GENOMIC DNA]</scope>
    <source>
        <strain evidence="5">CCUG 58411</strain>
    </source>
</reference>
<feature type="transmembrane region" description="Helical" evidence="2">
    <location>
        <begin position="197"/>
        <end position="219"/>
    </location>
</feature>
<feature type="transmembrane region" description="Helical" evidence="2">
    <location>
        <begin position="274"/>
        <end position="293"/>
    </location>
</feature>
<dbReference type="InterPro" id="IPR016035">
    <property type="entry name" value="Acyl_Trfase/lysoPLipase"/>
</dbReference>
<dbReference type="InterPro" id="IPR002641">
    <property type="entry name" value="PNPLA_dom"/>
</dbReference>
<dbReference type="RefSeq" id="WP_379035383.1">
    <property type="nucleotide sequence ID" value="NZ_JBHTLN010000007.1"/>
</dbReference>
<name>A0ABW3PH92_9PROT</name>
<feature type="transmembrane region" description="Helical" evidence="2">
    <location>
        <begin position="305"/>
        <end position="324"/>
    </location>
</feature>
<sequence>MSLIHDHQFDIHLEHQHIEEHRQRYGLGDSKQYSALAISGGGVRSASFALGVMQGLVSADIMKNVDYLSTASGGGYIGSTLTWLLNQINASQPQQPASVEAGHFPLGRIKAGNGNNNAPDGNAELDFIRHHSSYLTPTKALNYISLLAVILRSSFVSITTYFLAISALLFIFVSLGAFEPVVTCVTDWLPEVLTYNWFLLLAALMVFVFASGSFIYAVFTRILASESLYQPRTRLQTFFGNLIYGGVIALILASIPLLHALLTHLGSLYTEKGFAGLSTFLGFVMGVIQFFRLRKGCVNDKRSQLLIFGAATLLIYGLFFSAYLLDLAIINHERPILLMIVLFIAAGVSGLYINTNYISLHRMYRDRLMECYLPNLENIRKNIWGYASVADQTGLDQMCQGPNQRPYHIINTNLVLSTSKKVQYQSRGGDSFILSPLLCGSTATGWVRTASWLKDTPSSSGMTLATAMAASGASVNPNAGNNSRGMARTPFISAVLSLLNVRLGIWATNPRFYERKLSKPAFLTTLIKSFNENEAQIELSDGGHFDNLAIYELIRRRVNIIVASDAGADKHFVFDDLGNCIEKVRVDFNVNIRFNDPLFTLDNLQPGSAGASQREILKYGLAKNGFAIATIEYPPLDDENQTPVYGTLIYIKATMVSELPVDVLNFKASHPDFPHEPTSDQFFNEIQFEAYRELGYQITKNMVKECNSHAWRKHFI</sequence>
<keyword evidence="5" id="KW-1185">Reference proteome</keyword>
<evidence type="ECO:0000313" key="4">
    <source>
        <dbReference type="EMBL" id="MFD1123568.1"/>
    </source>
</evidence>
<evidence type="ECO:0000256" key="2">
    <source>
        <dbReference type="SAM" id="Phobius"/>
    </source>
</evidence>
<dbReference type="Proteomes" id="UP001597206">
    <property type="component" value="Unassembled WGS sequence"/>
</dbReference>
<keyword evidence="2" id="KW-0812">Transmembrane</keyword>
<gene>
    <name evidence="4" type="ORF">ACFQ2T_13720</name>
</gene>
<dbReference type="SUPFAM" id="SSF52151">
    <property type="entry name" value="FabD/lysophospholipase-like"/>
    <property type="match status" value="1"/>
</dbReference>
<dbReference type="Gene3D" id="3.40.1090.10">
    <property type="entry name" value="Cytosolic phospholipase A2 catalytic domain"/>
    <property type="match status" value="2"/>
</dbReference>
<proteinExistence type="predicted"/>
<keyword evidence="1" id="KW-0443">Lipid metabolism</keyword>
<evidence type="ECO:0000313" key="5">
    <source>
        <dbReference type="Proteomes" id="UP001597206"/>
    </source>
</evidence>
<dbReference type="PANTHER" id="PTHR10728">
    <property type="entry name" value="CYTOSOLIC PHOSPHOLIPASE A2"/>
    <property type="match status" value="1"/>
</dbReference>
<feature type="domain" description="PNPLA" evidence="3">
    <location>
        <begin position="36"/>
        <end position="89"/>
    </location>
</feature>